<gene>
    <name evidence="1" type="ORF">DSM04_101719</name>
</gene>
<accession>A0A4Q0P2T4</accession>
<protein>
    <submittedName>
        <fullName evidence="1">Uncharacterized protein</fullName>
    </submittedName>
</protein>
<dbReference type="Proteomes" id="UP000289821">
    <property type="component" value="Unassembled WGS sequence"/>
</dbReference>
<dbReference type="EMBL" id="QOVI01000001">
    <property type="protein sequence ID" value="RXG18519.1"/>
    <property type="molecule type" value="Genomic_DNA"/>
</dbReference>
<proteinExistence type="predicted"/>
<sequence>MTKNNKLHYQYSYKIKINRYDRLPHQIDPVPAGALGLL</sequence>
<evidence type="ECO:0000313" key="2">
    <source>
        <dbReference type="Proteomes" id="UP000289821"/>
    </source>
</evidence>
<organism evidence="1 2">
    <name type="scientific">Leeuwenhoekiella aestuarii</name>
    <dbReference type="NCBI Taxonomy" id="2249426"/>
    <lineage>
        <taxon>Bacteria</taxon>
        <taxon>Pseudomonadati</taxon>
        <taxon>Bacteroidota</taxon>
        <taxon>Flavobacteriia</taxon>
        <taxon>Flavobacteriales</taxon>
        <taxon>Flavobacteriaceae</taxon>
        <taxon>Leeuwenhoekiella</taxon>
    </lineage>
</organism>
<reference evidence="1 2" key="1">
    <citation type="submission" date="2018-07" db="EMBL/GenBank/DDBJ databases">
        <title>Leeuwenhoekiella genomics.</title>
        <authorList>
            <person name="Tahon G."/>
            <person name="Willems A."/>
        </authorList>
    </citation>
    <scope>NUCLEOTIDE SEQUENCE [LARGE SCALE GENOMIC DNA]</scope>
    <source>
        <strain evidence="1 2">R-50232</strain>
    </source>
</reference>
<name>A0A4Q0P2T4_9FLAO</name>
<dbReference type="AlphaFoldDB" id="A0A4Q0P2T4"/>
<comment type="caution">
    <text evidence="1">The sequence shown here is derived from an EMBL/GenBank/DDBJ whole genome shotgun (WGS) entry which is preliminary data.</text>
</comment>
<keyword evidence="2" id="KW-1185">Reference proteome</keyword>
<evidence type="ECO:0000313" key="1">
    <source>
        <dbReference type="EMBL" id="RXG18519.1"/>
    </source>
</evidence>